<keyword evidence="2" id="KW-1185">Reference proteome</keyword>
<evidence type="ECO:0000313" key="2">
    <source>
        <dbReference type="Proteomes" id="UP000256661"/>
    </source>
</evidence>
<dbReference type="AlphaFoldDB" id="A0A3D9SW20"/>
<gene>
    <name evidence="1" type="ORF">DFJ69_1255</name>
</gene>
<dbReference type="Proteomes" id="UP000256661">
    <property type="component" value="Unassembled WGS sequence"/>
</dbReference>
<comment type="caution">
    <text evidence="1">The sequence shown here is derived from an EMBL/GenBank/DDBJ whole genome shotgun (WGS) entry which is preliminary data.</text>
</comment>
<name>A0A3D9SW20_9ACTN</name>
<accession>A0A3D9SW20</accession>
<reference evidence="1 2" key="1">
    <citation type="submission" date="2018-08" db="EMBL/GenBank/DDBJ databases">
        <title>Sequencing the genomes of 1000 actinobacteria strains.</title>
        <authorList>
            <person name="Klenk H.-P."/>
        </authorList>
    </citation>
    <scope>NUCLEOTIDE SEQUENCE [LARGE SCALE GENOMIC DNA]</scope>
    <source>
        <strain evidence="1 2">DSM 43927</strain>
    </source>
</reference>
<dbReference type="RefSeq" id="WP_116021580.1">
    <property type="nucleotide sequence ID" value="NZ_QTTT01000001.1"/>
</dbReference>
<organism evidence="1 2">
    <name type="scientific">Thermomonospora umbrina</name>
    <dbReference type="NCBI Taxonomy" id="111806"/>
    <lineage>
        <taxon>Bacteria</taxon>
        <taxon>Bacillati</taxon>
        <taxon>Actinomycetota</taxon>
        <taxon>Actinomycetes</taxon>
        <taxon>Streptosporangiales</taxon>
        <taxon>Thermomonosporaceae</taxon>
        <taxon>Thermomonospora</taxon>
    </lineage>
</organism>
<sequence>MSVTLAHLTELTGLDVLDHLERETTVPIVDGLQAQGDLIVVPLGLIPEVTVTTYARWRTVPGTGLELLRSASGGNPHTLVADHGTCAWTTELRDPTGLALGVLRTSAPAYLIHPEHGGSGIAPGHYVVRRQREGGGQSRRHSTTTSFGTRFIAD</sequence>
<protein>
    <submittedName>
        <fullName evidence="1">Uncharacterized protein</fullName>
    </submittedName>
</protein>
<proteinExistence type="predicted"/>
<dbReference type="EMBL" id="QTTT01000001">
    <property type="protein sequence ID" value="REE95841.1"/>
    <property type="molecule type" value="Genomic_DNA"/>
</dbReference>
<evidence type="ECO:0000313" key="1">
    <source>
        <dbReference type="EMBL" id="REE95841.1"/>
    </source>
</evidence>
<dbReference type="OrthoDB" id="3377664at2"/>